<dbReference type="InterPro" id="IPR029058">
    <property type="entry name" value="AB_hydrolase_fold"/>
</dbReference>
<evidence type="ECO:0000256" key="3">
    <source>
        <dbReference type="ARBA" id="ARBA00022801"/>
    </source>
</evidence>
<evidence type="ECO:0000259" key="6">
    <source>
        <dbReference type="Pfam" id="PF02897"/>
    </source>
</evidence>
<dbReference type="Gene3D" id="3.40.50.1820">
    <property type="entry name" value="alpha/beta hydrolase"/>
    <property type="match status" value="1"/>
</dbReference>
<name>A0A4R7BT76_9HYPH</name>
<dbReference type="AlphaFoldDB" id="A0A4R7BT76"/>
<evidence type="ECO:0000256" key="2">
    <source>
        <dbReference type="ARBA" id="ARBA00022670"/>
    </source>
</evidence>
<dbReference type="RefSeq" id="WP_133772251.1">
    <property type="nucleotide sequence ID" value="NZ_SNZR01000014.1"/>
</dbReference>
<evidence type="ECO:0000259" key="5">
    <source>
        <dbReference type="Pfam" id="PF00326"/>
    </source>
</evidence>
<protein>
    <submittedName>
        <fullName evidence="7">Oligopeptidase B</fullName>
    </submittedName>
</protein>
<dbReference type="GO" id="GO:0006508">
    <property type="term" value="P:proteolysis"/>
    <property type="evidence" value="ECO:0007669"/>
    <property type="project" value="UniProtKB-KW"/>
</dbReference>
<organism evidence="7 8">
    <name type="scientific">Enterovirga rhinocerotis</name>
    <dbReference type="NCBI Taxonomy" id="1339210"/>
    <lineage>
        <taxon>Bacteria</taxon>
        <taxon>Pseudomonadati</taxon>
        <taxon>Pseudomonadota</taxon>
        <taxon>Alphaproteobacteria</taxon>
        <taxon>Hyphomicrobiales</taxon>
        <taxon>Methylobacteriaceae</taxon>
        <taxon>Enterovirga</taxon>
    </lineage>
</organism>
<keyword evidence="4" id="KW-0720">Serine protease</keyword>
<sequence>MEAPAAPAIPVGTPPEAQARPSAITLHGTEVRDDFAWLKAPNWKEALKDPFRMPAEIVGHLERENAYTAQALTPLAPLRERLVAEMRGRIQEDETSVPSPDGPYAYYSRYREGGEYHLVCRTPRDGGAEEVLLDGDAEGEDEAYFDLGDVAHSPDHRLLAWSADRSGAELYAIRVRDLATGADLDDLVPNTTGDIVWAADAGAFFYVEVDDNHRPVRVKRHRLGTPATDDTLVYEETEAGWFVSIDETSSGRFMTVEVSDHETGEAWLVDLSGEPAPRLVAKRTPLVLYSVDHHGRDLVILTNAGGAEDFKIVTAPLDRPGREHWRDLVPHRPGTMILSATALSRHIIRMERENALPRIVVRDIWTAEEHAIAFPEEAYSLGYEPGYEFDTTTIRFTYSSMTTPSETYDYDVVTRERVLRKRQEVPSGFDGGLYVTRRIFGTAPDGESVPISLVHRRDIALDGSAPCLLYGYGSYGSSMPASFRTNLLSLVDRGFVYAIAHIRGGTEKGWRWYLDGKREKKPNTFSDFIACADALVAEGFTRRGRIVTLGGSAGGMLMGAIANMGGDRFAGVAAEVPFVDVLNTMLDGELPLTPPEWPEWGNPAEDEAAFRTILSYSPYDNVRPQPYPAILALGGLTDPRVTYWEPAKWVARLRATMTGGGPVFLRINMEAGHGGAAGRFDRLEEVALIYAFAIQAVGTGWAAEA</sequence>
<dbReference type="InterPro" id="IPR023302">
    <property type="entry name" value="Pept_S9A_N"/>
</dbReference>
<accession>A0A4R7BT76</accession>
<evidence type="ECO:0000256" key="1">
    <source>
        <dbReference type="ARBA" id="ARBA00005228"/>
    </source>
</evidence>
<evidence type="ECO:0000313" key="8">
    <source>
        <dbReference type="Proteomes" id="UP000295122"/>
    </source>
</evidence>
<dbReference type="PANTHER" id="PTHR11757">
    <property type="entry name" value="PROTEASE FAMILY S9A OLIGOPEPTIDASE"/>
    <property type="match status" value="1"/>
</dbReference>
<dbReference type="Proteomes" id="UP000295122">
    <property type="component" value="Unassembled WGS sequence"/>
</dbReference>
<dbReference type="PRINTS" id="PR00862">
    <property type="entry name" value="PROLIGOPTASE"/>
</dbReference>
<dbReference type="Pfam" id="PF02897">
    <property type="entry name" value="Peptidase_S9_N"/>
    <property type="match status" value="1"/>
</dbReference>
<dbReference type="InterPro" id="IPR001375">
    <property type="entry name" value="Peptidase_S9_cat"/>
</dbReference>
<dbReference type="InterPro" id="IPR051543">
    <property type="entry name" value="Serine_Peptidase_S9A"/>
</dbReference>
<dbReference type="InterPro" id="IPR002470">
    <property type="entry name" value="Peptidase_S9A"/>
</dbReference>
<comment type="caution">
    <text evidence="7">The sequence shown here is derived from an EMBL/GenBank/DDBJ whole genome shotgun (WGS) entry which is preliminary data.</text>
</comment>
<dbReference type="SUPFAM" id="SSF50993">
    <property type="entry name" value="Peptidase/esterase 'gauge' domain"/>
    <property type="match status" value="1"/>
</dbReference>
<evidence type="ECO:0000313" key="7">
    <source>
        <dbReference type="EMBL" id="TDR88938.1"/>
    </source>
</evidence>
<dbReference type="SUPFAM" id="SSF53474">
    <property type="entry name" value="alpha/beta-Hydrolases"/>
    <property type="match status" value="1"/>
</dbReference>
<dbReference type="Pfam" id="PF00326">
    <property type="entry name" value="Peptidase_S9"/>
    <property type="match status" value="1"/>
</dbReference>
<feature type="domain" description="Peptidase S9 prolyl oligopeptidase catalytic" evidence="5">
    <location>
        <begin position="482"/>
        <end position="698"/>
    </location>
</feature>
<keyword evidence="3" id="KW-0378">Hydrolase</keyword>
<dbReference type="PANTHER" id="PTHR11757:SF19">
    <property type="entry name" value="PROLYL ENDOPEPTIDASE-LIKE"/>
    <property type="match status" value="1"/>
</dbReference>
<dbReference type="OrthoDB" id="9801421at2"/>
<dbReference type="EMBL" id="SNZR01000014">
    <property type="protein sequence ID" value="TDR88938.1"/>
    <property type="molecule type" value="Genomic_DNA"/>
</dbReference>
<dbReference type="Gene3D" id="2.130.10.120">
    <property type="entry name" value="Prolyl oligopeptidase, N-terminal domain"/>
    <property type="match status" value="1"/>
</dbReference>
<keyword evidence="2" id="KW-0645">Protease</keyword>
<gene>
    <name evidence="7" type="ORF">EV668_3423</name>
</gene>
<keyword evidence="8" id="KW-1185">Reference proteome</keyword>
<dbReference type="GO" id="GO:0004252">
    <property type="term" value="F:serine-type endopeptidase activity"/>
    <property type="evidence" value="ECO:0007669"/>
    <property type="project" value="InterPro"/>
</dbReference>
<proteinExistence type="inferred from homology"/>
<reference evidence="7 8" key="1">
    <citation type="submission" date="2019-03" db="EMBL/GenBank/DDBJ databases">
        <title>Genomic Encyclopedia of Type Strains, Phase IV (KMG-IV): sequencing the most valuable type-strain genomes for metagenomic binning, comparative biology and taxonomic classification.</title>
        <authorList>
            <person name="Goeker M."/>
        </authorList>
    </citation>
    <scope>NUCLEOTIDE SEQUENCE [LARGE SCALE GENOMIC DNA]</scope>
    <source>
        <strain evidence="7 8">DSM 25903</strain>
    </source>
</reference>
<comment type="similarity">
    <text evidence="1">Belongs to the peptidase S9A family.</text>
</comment>
<evidence type="ECO:0000256" key="4">
    <source>
        <dbReference type="ARBA" id="ARBA00022825"/>
    </source>
</evidence>
<feature type="domain" description="Peptidase S9A N-terminal" evidence="6">
    <location>
        <begin position="15"/>
        <end position="422"/>
    </location>
</feature>